<reference evidence="2" key="1">
    <citation type="submission" date="2023-03" db="EMBL/GenBank/DDBJ databases">
        <title>Massive genome expansion in bonnet fungi (Mycena s.s.) driven by repeated elements and novel gene families across ecological guilds.</title>
        <authorList>
            <consortium name="Lawrence Berkeley National Laboratory"/>
            <person name="Harder C.B."/>
            <person name="Miyauchi S."/>
            <person name="Viragh M."/>
            <person name="Kuo A."/>
            <person name="Thoen E."/>
            <person name="Andreopoulos B."/>
            <person name="Lu D."/>
            <person name="Skrede I."/>
            <person name="Drula E."/>
            <person name="Henrissat B."/>
            <person name="Morin E."/>
            <person name="Kohler A."/>
            <person name="Barry K."/>
            <person name="LaButti K."/>
            <person name="Morin E."/>
            <person name="Salamov A."/>
            <person name="Lipzen A."/>
            <person name="Mereny Z."/>
            <person name="Hegedus B."/>
            <person name="Baldrian P."/>
            <person name="Stursova M."/>
            <person name="Weitz H."/>
            <person name="Taylor A."/>
            <person name="Grigoriev I.V."/>
            <person name="Nagy L.G."/>
            <person name="Martin F."/>
            <person name="Kauserud H."/>
        </authorList>
    </citation>
    <scope>NUCLEOTIDE SEQUENCE</scope>
    <source>
        <strain evidence="2">CBHHK182m</strain>
    </source>
</reference>
<feature type="compositionally biased region" description="Polar residues" evidence="1">
    <location>
        <begin position="130"/>
        <end position="145"/>
    </location>
</feature>
<organism evidence="2 3">
    <name type="scientific">Mycena metata</name>
    <dbReference type="NCBI Taxonomy" id="1033252"/>
    <lineage>
        <taxon>Eukaryota</taxon>
        <taxon>Fungi</taxon>
        <taxon>Dikarya</taxon>
        <taxon>Basidiomycota</taxon>
        <taxon>Agaricomycotina</taxon>
        <taxon>Agaricomycetes</taxon>
        <taxon>Agaricomycetidae</taxon>
        <taxon>Agaricales</taxon>
        <taxon>Marasmiineae</taxon>
        <taxon>Mycenaceae</taxon>
        <taxon>Mycena</taxon>
    </lineage>
</organism>
<protein>
    <submittedName>
        <fullName evidence="2">Uncharacterized protein</fullName>
    </submittedName>
</protein>
<proteinExistence type="predicted"/>
<dbReference type="EMBL" id="JARKIB010000198">
    <property type="protein sequence ID" value="KAJ7724884.1"/>
    <property type="molecule type" value="Genomic_DNA"/>
</dbReference>
<name>A0AAD7MP73_9AGAR</name>
<evidence type="ECO:0000313" key="3">
    <source>
        <dbReference type="Proteomes" id="UP001215598"/>
    </source>
</evidence>
<feature type="compositionally biased region" description="Gly residues" evidence="1">
    <location>
        <begin position="105"/>
        <end position="115"/>
    </location>
</feature>
<evidence type="ECO:0000313" key="2">
    <source>
        <dbReference type="EMBL" id="KAJ7724884.1"/>
    </source>
</evidence>
<feature type="region of interest" description="Disordered" evidence="1">
    <location>
        <begin position="100"/>
        <end position="146"/>
    </location>
</feature>
<accession>A0AAD7MP73</accession>
<comment type="caution">
    <text evidence="2">The sequence shown here is derived from an EMBL/GenBank/DDBJ whole genome shotgun (WGS) entry which is preliminary data.</text>
</comment>
<sequence>MSESKSRQWAGLRLRCKPKSRQLPEGVKFCEVASALPTNLTETFCTMNNIIMNDADEDQLFTTDWVPDEWIGNGKIYCNVPAIVEIARRTLLERNRGSGVQNIGGSYGGEGGASKGGREYQYEPPADMHQGSSNASGSQTATSTPPDCATRKLVAANPPNFVNSVQAALQADFNPVASPLPPIPSFVANKPPSKSSLFDLFPSLEASQLLEIVRHEFRPADLYQLNSRFRDIDRPDDSKGRSSANDYPSLHSLINPLFTYFRVLSAFAASSGDAEATRVVGDGSTRYYEHLHDLHQRYEWSAVVEYHLQYHLIRRHEMANGDYSGWGQTNADLMNRFLVHPPL</sequence>
<evidence type="ECO:0000256" key="1">
    <source>
        <dbReference type="SAM" id="MobiDB-lite"/>
    </source>
</evidence>
<dbReference type="AlphaFoldDB" id="A0AAD7MP73"/>
<dbReference type="Proteomes" id="UP001215598">
    <property type="component" value="Unassembled WGS sequence"/>
</dbReference>
<keyword evidence="3" id="KW-1185">Reference proteome</keyword>
<gene>
    <name evidence="2" type="ORF">B0H16DRAFT_1472120</name>
</gene>